<accession>A0ABS1NGL0</accession>
<dbReference type="Pfam" id="PF06386">
    <property type="entry name" value="GvpL_GvpF"/>
    <property type="match status" value="1"/>
</dbReference>
<dbReference type="PANTHER" id="PTHR36852">
    <property type="entry name" value="PROTEIN GVPL 2"/>
    <property type="match status" value="1"/>
</dbReference>
<evidence type="ECO:0000313" key="5">
    <source>
        <dbReference type="Proteomes" id="UP000634229"/>
    </source>
</evidence>
<evidence type="ECO:0000313" key="4">
    <source>
        <dbReference type="EMBL" id="MBL1099040.1"/>
    </source>
</evidence>
<evidence type="ECO:0000256" key="3">
    <source>
        <dbReference type="ARBA" id="ARBA00035643"/>
    </source>
</evidence>
<organism evidence="4 5">
    <name type="scientific">Streptomyces coffeae</name>
    <dbReference type="NCBI Taxonomy" id="621382"/>
    <lineage>
        <taxon>Bacteria</taxon>
        <taxon>Bacillati</taxon>
        <taxon>Actinomycetota</taxon>
        <taxon>Actinomycetes</taxon>
        <taxon>Kitasatosporales</taxon>
        <taxon>Streptomycetaceae</taxon>
        <taxon>Streptomyces</taxon>
    </lineage>
</organism>
<evidence type="ECO:0000256" key="2">
    <source>
        <dbReference type="ARBA" id="ARBA00035108"/>
    </source>
</evidence>
<keyword evidence="1" id="KW-0304">Gas vesicle</keyword>
<comment type="subcellular location">
    <subcellularLocation>
        <location evidence="2">Gas vesicle</location>
    </subcellularLocation>
</comment>
<name>A0ABS1NGL0_9ACTN</name>
<dbReference type="PANTHER" id="PTHR36852:SF1">
    <property type="entry name" value="PROTEIN GVPL 2"/>
    <property type="match status" value="1"/>
</dbReference>
<reference evidence="4 5" key="1">
    <citation type="submission" date="2021-01" db="EMBL/GenBank/DDBJ databases">
        <title>WGS of actinomycetes isolated from Thailand.</title>
        <authorList>
            <person name="Thawai C."/>
        </authorList>
    </citation>
    <scope>NUCLEOTIDE SEQUENCE [LARGE SCALE GENOMIC DNA]</scope>
    <source>
        <strain evidence="4 5">CA1R205</strain>
    </source>
</reference>
<gene>
    <name evidence="4" type="ORF">JK363_20690</name>
</gene>
<protein>
    <submittedName>
        <fullName evidence="4">GvpL/GvpF family gas vesicle protein</fullName>
    </submittedName>
</protein>
<proteinExistence type="inferred from homology"/>
<comment type="similarity">
    <text evidence="3">Belongs to the gas vesicle GvpF/GvpL family.</text>
</comment>
<dbReference type="RefSeq" id="WP_201876450.1">
    <property type="nucleotide sequence ID" value="NZ_JAERRF010000011.1"/>
</dbReference>
<dbReference type="Proteomes" id="UP000634229">
    <property type="component" value="Unassembled WGS sequence"/>
</dbReference>
<comment type="caution">
    <text evidence="4">The sequence shown here is derived from an EMBL/GenBank/DDBJ whole genome shotgun (WGS) entry which is preliminary data.</text>
</comment>
<evidence type="ECO:0000256" key="1">
    <source>
        <dbReference type="ARBA" id="ARBA00022987"/>
    </source>
</evidence>
<sequence length="253" mass="26186">MAAAPQPTPGSTAAGVYVYGVVRAGHRVPPGRTGVGEPPGRVGTLPAGELAAVVGDAPDRLRAKRRDLLAHQDLALALAADGPVLPMRFGMVAPDEESVRRQLLSSQEDCLAALRRVEGRVEMNVKAIPAQGDLESLVREDPEVGRARAAARGAPGYEASVRLGEAVARGLARRAAAVASGVVTELSALAEARVAGPEVPGCVLNASFLLPRSATGRFGEAVGRLAARHGTRVELRLTGPLPCYSFVEGAWAS</sequence>
<dbReference type="EMBL" id="JAERRF010000011">
    <property type="protein sequence ID" value="MBL1099040.1"/>
    <property type="molecule type" value="Genomic_DNA"/>
</dbReference>
<keyword evidence="5" id="KW-1185">Reference proteome</keyword>
<dbReference type="InterPro" id="IPR009430">
    <property type="entry name" value="GvpL/GvpF"/>
</dbReference>